<keyword evidence="2" id="KW-1185">Reference proteome</keyword>
<reference evidence="1" key="1">
    <citation type="submission" date="2020-12" db="EMBL/GenBank/DDBJ databases">
        <title>WGS assembly of Carya illinoinensis cv. Pawnee.</title>
        <authorList>
            <person name="Platts A."/>
            <person name="Shu S."/>
            <person name="Wright S."/>
            <person name="Barry K."/>
            <person name="Edger P."/>
            <person name="Pires J.C."/>
            <person name="Schmutz J."/>
        </authorList>
    </citation>
    <scope>NUCLEOTIDE SEQUENCE</scope>
    <source>
        <tissue evidence="1">Leaf</tissue>
    </source>
</reference>
<protein>
    <submittedName>
        <fullName evidence="1">Uncharacterized protein</fullName>
    </submittedName>
</protein>
<accession>A0A8T1N533</accession>
<name>A0A8T1N533_CARIL</name>
<comment type="caution">
    <text evidence="1">The sequence shown here is derived from an EMBL/GenBank/DDBJ whole genome shotgun (WGS) entry which is preliminary data.</text>
</comment>
<dbReference type="Proteomes" id="UP000811609">
    <property type="component" value="Chromosome 16"/>
</dbReference>
<evidence type="ECO:0000313" key="1">
    <source>
        <dbReference type="EMBL" id="KAG6624360.1"/>
    </source>
</evidence>
<dbReference type="AlphaFoldDB" id="A0A8T1N533"/>
<evidence type="ECO:0000313" key="2">
    <source>
        <dbReference type="Proteomes" id="UP000811609"/>
    </source>
</evidence>
<gene>
    <name evidence="1" type="ORF">CIPAW_16G021300</name>
</gene>
<proteinExistence type="predicted"/>
<sequence length="102" mass="10953">MKAKTTGEVVEAVNSSNHEEEAVVAKTQPWFTPKKGSVIPAKRRLVKRMMFDSIVQFIASLLCSCGGSSSGVSITKPKNYSSISSKIVAQPNSSYGRKNAGM</sequence>
<organism evidence="1 2">
    <name type="scientific">Carya illinoinensis</name>
    <name type="common">Pecan</name>
    <dbReference type="NCBI Taxonomy" id="32201"/>
    <lineage>
        <taxon>Eukaryota</taxon>
        <taxon>Viridiplantae</taxon>
        <taxon>Streptophyta</taxon>
        <taxon>Embryophyta</taxon>
        <taxon>Tracheophyta</taxon>
        <taxon>Spermatophyta</taxon>
        <taxon>Magnoliopsida</taxon>
        <taxon>eudicotyledons</taxon>
        <taxon>Gunneridae</taxon>
        <taxon>Pentapetalae</taxon>
        <taxon>rosids</taxon>
        <taxon>fabids</taxon>
        <taxon>Fagales</taxon>
        <taxon>Juglandaceae</taxon>
        <taxon>Carya</taxon>
    </lineage>
</organism>
<dbReference type="EMBL" id="CM031824">
    <property type="protein sequence ID" value="KAG6624360.1"/>
    <property type="molecule type" value="Genomic_DNA"/>
</dbReference>